<comment type="cofactor">
    <cofactor evidence="1">
        <name>Ca(2+)</name>
        <dbReference type="ChEBI" id="CHEBI:29108"/>
    </cofactor>
</comment>
<evidence type="ECO:0000313" key="5">
    <source>
        <dbReference type="Proteomes" id="UP001597438"/>
    </source>
</evidence>
<evidence type="ECO:0000256" key="2">
    <source>
        <dbReference type="ARBA" id="ARBA00011245"/>
    </source>
</evidence>
<reference evidence="5" key="1">
    <citation type="journal article" date="2019" name="Int. J. Syst. Evol. Microbiol.">
        <title>The Global Catalogue of Microorganisms (GCM) 10K type strain sequencing project: providing services to taxonomists for standard genome sequencing and annotation.</title>
        <authorList>
            <consortium name="The Broad Institute Genomics Platform"/>
            <consortium name="The Broad Institute Genome Sequencing Center for Infectious Disease"/>
            <person name="Wu L."/>
            <person name="Ma J."/>
        </authorList>
    </citation>
    <scope>NUCLEOTIDE SEQUENCE [LARGE SCALE GENOMIC DNA]</scope>
    <source>
        <strain evidence="5">KCTC 52925</strain>
    </source>
</reference>
<dbReference type="SUPFAM" id="SSF74650">
    <property type="entry name" value="Galactose mutarotase-like"/>
    <property type="match status" value="1"/>
</dbReference>
<dbReference type="EMBL" id="JBHUOJ010000040">
    <property type="protein sequence ID" value="MFD2835427.1"/>
    <property type="molecule type" value="Genomic_DNA"/>
</dbReference>
<evidence type="ECO:0000256" key="3">
    <source>
        <dbReference type="ARBA" id="ARBA00022837"/>
    </source>
</evidence>
<evidence type="ECO:0000313" key="4">
    <source>
        <dbReference type="EMBL" id="MFD2835427.1"/>
    </source>
</evidence>
<keyword evidence="3" id="KW-0106">Calcium</keyword>
<protein>
    <submittedName>
        <fullName evidence="4">DUF4432 family protein</fullName>
    </submittedName>
</protein>
<dbReference type="Proteomes" id="UP001597438">
    <property type="component" value="Unassembled WGS sequence"/>
</dbReference>
<evidence type="ECO:0000256" key="1">
    <source>
        <dbReference type="ARBA" id="ARBA00001913"/>
    </source>
</evidence>
<name>A0ABW5XAF9_9FLAO</name>
<dbReference type="InterPro" id="IPR027839">
    <property type="entry name" value="DUF4432"/>
</dbReference>
<organism evidence="4 5">
    <name type="scientific">Christiangramia antarctica</name>
    <dbReference type="NCBI Taxonomy" id="2058158"/>
    <lineage>
        <taxon>Bacteria</taxon>
        <taxon>Pseudomonadati</taxon>
        <taxon>Bacteroidota</taxon>
        <taxon>Flavobacteriia</taxon>
        <taxon>Flavobacteriales</taxon>
        <taxon>Flavobacteriaceae</taxon>
        <taxon>Christiangramia</taxon>
    </lineage>
</organism>
<accession>A0ABW5XAF9</accession>
<dbReference type="InterPro" id="IPR014718">
    <property type="entry name" value="GH-type_carb-bd"/>
</dbReference>
<dbReference type="Pfam" id="PF14486">
    <property type="entry name" value="DUF4432"/>
    <property type="match status" value="1"/>
</dbReference>
<gene>
    <name evidence="4" type="ORF">ACFSYS_19200</name>
</gene>
<dbReference type="RefSeq" id="WP_251742519.1">
    <property type="nucleotide sequence ID" value="NZ_JBHUOJ010000040.1"/>
</dbReference>
<sequence>MIKNNDLENSCSVSDEWTYKEMQVVYLENNFLRIGILVGRGSDIFEFRYKPKDIDPLLRLPKGIRNPLKEYSQMQNPAGKFEEYYYGGWQEVLPNSPVFNYRGKILGQHGETSLNPWKYSIIKDTKEEVVVKVWTELLCMPLLLEKTLCLKQNDTRLYISEKLTNKGKTTLDIMWGHHIAFGLPFIKEGVTIETNAKTFIAESLMPSNRRFKPDKKFKWPIGENIDGAKDDASLIPDENGASYSELCYLEGYEKDAYYTIKNKEKNLSFNVKWNGNMFKCLWIWEERYAAKDFPWWGDCYTVALEPWTSSGTNNPDKAIENSEWLKIKSGETIETNLCAGIFEDT</sequence>
<proteinExistence type="predicted"/>
<comment type="subunit">
    <text evidence="2">Monomer.</text>
</comment>
<dbReference type="Gene3D" id="2.70.98.10">
    <property type="match status" value="1"/>
</dbReference>
<dbReference type="InterPro" id="IPR011013">
    <property type="entry name" value="Gal_mutarotase_sf_dom"/>
</dbReference>
<keyword evidence="5" id="KW-1185">Reference proteome</keyword>
<comment type="caution">
    <text evidence="4">The sequence shown here is derived from an EMBL/GenBank/DDBJ whole genome shotgun (WGS) entry which is preliminary data.</text>
</comment>